<dbReference type="AlphaFoldDB" id="A0A9D1USR5"/>
<feature type="region of interest" description="Disordered" evidence="1">
    <location>
        <begin position="1"/>
        <end position="45"/>
    </location>
</feature>
<dbReference type="Proteomes" id="UP000824151">
    <property type="component" value="Unassembled WGS sequence"/>
</dbReference>
<reference evidence="2" key="2">
    <citation type="submission" date="2021-04" db="EMBL/GenBank/DDBJ databases">
        <authorList>
            <person name="Gilroy R."/>
        </authorList>
    </citation>
    <scope>NUCLEOTIDE SEQUENCE</scope>
    <source>
        <strain evidence="2">ChiHejej3B27-3195</strain>
    </source>
</reference>
<feature type="compositionally biased region" description="Polar residues" evidence="1">
    <location>
        <begin position="8"/>
        <end position="17"/>
    </location>
</feature>
<evidence type="ECO:0000313" key="2">
    <source>
        <dbReference type="EMBL" id="HIW99716.1"/>
    </source>
</evidence>
<feature type="compositionally biased region" description="Basic and acidic residues" evidence="1">
    <location>
        <begin position="31"/>
        <end position="45"/>
    </location>
</feature>
<dbReference type="EMBL" id="DXGD01000227">
    <property type="protein sequence ID" value="HIW99716.1"/>
    <property type="molecule type" value="Genomic_DNA"/>
</dbReference>
<dbReference type="Pfam" id="PF20060">
    <property type="entry name" value="DUF6459"/>
    <property type="match status" value="1"/>
</dbReference>
<evidence type="ECO:0000313" key="3">
    <source>
        <dbReference type="Proteomes" id="UP000824151"/>
    </source>
</evidence>
<protein>
    <submittedName>
        <fullName evidence="2">Uncharacterized protein</fullName>
    </submittedName>
</protein>
<gene>
    <name evidence="2" type="ORF">H9871_06195</name>
</gene>
<proteinExistence type="predicted"/>
<organism evidence="2 3">
    <name type="scientific">Candidatus Nesterenkonia stercoripullorum</name>
    <dbReference type="NCBI Taxonomy" id="2838701"/>
    <lineage>
        <taxon>Bacteria</taxon>
        <taxon>Bacillati</taxon>
        <taxon>Actinomycetota</taxon>
        <taxon>Actinomycetes</taxon>
        <taxon>Micrococcales</taxon>
        <taxon>Micrococcaceae</taxon>
        <taxon>Nesterenkonia</taxon>
    </lineage>
</organism>
<evidence type="ECO:0000256" key="1">
    <source>
        <dbReference type="SAM" id="MobiDB-lite"/>
    </source>
</evidence>
<comment type="caution">
    <text evidence="2">The sequence shown here is derived from an EMBL/GenBank/DDBJ whole genome shotgun (WGS) entry which is preliminary data.</text>
</comment>
<accession>A0A9D1USR5</accession>
<sequence length="200" mass="23080">MTLPAWETNRSSPTQQPRVLPAPAPDWEALPIREPKPYRLQREQELPALLRQRADPHAAAPESPRQQARLRPTQLATLREEERQIQAISRVVCQATMECLAGVRPLHQMQRWLDDAVYAKVAEFSDLTSHVRHEQSGRSPRSTPFSRAHPVQFLRIRSQGVTSLCWEVSVVFRYGPRVRCCALRLEARRRQWRVVALEIG</sequence>
<name>A0A9D1USR5_9MICC</name>
<dbReference type="InterPro" id="IPR045596">
    <property type="entry name" value="DUF6459"/>
</dbReference>
<reference evidence="2" key="1">
    <citation type="journal article" date="2021" name="PeerJ">
        <title>Extensive microbial diversity within the chicken gut microbiome revealed by metagenomics and culture.</title>
        <authorList>
            <person name="Gilroy R."/>
            <person name="Ravi A."/>
            <person name="Getino M."/>
            <person name="Pursley I."/>
            <person name="Horton D.L."/>
            <person name="Alikhan N.F."/>
            <person name="Baker D."/>
            <person name="Gharbi K."/>
            <person name="Hall N."/>
            <person name="Watson M."/>
            <person name="Adriaenssens E.M."/>
            <person name="Foster-Nyarko E."/>
            <person name="Jarju S."/>
            <person name="Secka A."/>
            <person name="Antonio M."/>
            <person name="Oren A."/>
            <person name="Chaudhuri R.R."/>
            <person name="La Ragione R."/>
            <person name="Hildebrand F."/>
            <person name="Pallen M.J."/>
        </authorList>
    </citation>
    <scope>NUCLEOTIDE SEQUENCE</scope>
    <source>
        <strain evidence="2">ChiHejej3B27-3195</strain>
    </source>
</reference>